<evidence type="ECO:0000313" key="1">
    <source>
        <dbReference type="EMBL" id="AKU99009.1"/>
    </source>
</evidence>
<dbReference type="KEGG" id="llu:AKJ09_05673"/>
<accession>A0A0K1Q0R9</accession>
<dbReference type="EMBL" id="CP012333">
    <property type="protein sequence ID" value="AKU99009.1"/>
    <property type="molecule type" value="Genomic_DNA"/>
</dbReference>
<organism evidence="1 2">
    <name type="scientific">Labilithrix luteola</name>
    <dbReference type="NCBI Taxonomy" id="1391654"/>
    <lineage>
        <taxon>Bacteria</taxon>
        <taxon>Pseudomonadati</taxon>
        <taxon>Myxococcota</taxon>
        <taxon>Polyangia</taxon>
        <taxon>Polyangiales</taxon>
        <taxon>Labilitrichaceae</taxon>
        <taxon>Labilithrix</taxon>
    </lineage>
</organism>
<name>A0A0K1Q0R9_9BACT</name>
<protein>
    <submittedName>
        <fullName evidence="1">Uncharacterized protein</fullName>
    </submittedName>
</protein>
<reference evidence="1 2" key="1">
    <citation type="submission" date="2015-08" db="EMBL/GenBank/DDBJ databases">
        <authorList>
            <person name="Babu N.S."/>
            <person name="Beckwith C.J."/>
            <person name="Beseler K.G."/>
            <person name="Brison A."/>
            <person name="Carone J.V."/>
            <person name="Caskin T.P."/>
            <person name="Diamond M."/>
            <person name="Durham M.E."/>
            <person name="Foxe J.M."/>
            <person name="Go M."/>
            <person name="Henderson B.A."/>
            <person name="Jones I.B."/>
            <person name="McGettigan J.A."/>
            <person name="Micheletti S.J."/>
            <person name="Nasrallah M.E."/>
            <person name="Ortiz D."/>
            <person name="Piller C.R."/>
            <person name="Privatt S.R."/>
            <person name="Schneider S.L."/>
            <person name="Sharp S."/>
            <person name="Smith T.C."/>
            <person name="Stanton J.D."/>
            <person name="Ullery H.E."/>
            <person name="Wilson R.J."/>
            <person name="Serrano M.G."/>
            <person name="Buck G."/>
            <person name="Lee V."/>
            <person name="Wang Y."/>
            <person name="Carvalho R."/>
            <person name="Voegtly L."/>
            <person name="Shi R."/>
            <person name="Duckworth R."/>
            <person name="Johnson A."/>
            <person name="Loviza R."/>
            <person name="Walstead R."/>
            <person name="Shah Z."/>
            <person name="Kiflezghi M."/>
            <person name="Wade K."/>
            <person name="Ball S.L."/>
            <person name="Bradley K.W."/>
            <person name="Asai D.J."/>
            <person name="Bowman C.A."/>
            <person name="Russell D.A."/>
            <person name="Pope W.H."/>
            <person name="Jacobs-Sera D."/>
            <person name="Hendrix R.W."/>
            <person name="Hatfull G.F."/>
        </authorList>
    </citation>
    <scope>NUCLEOTIDE SEQUENCE [LARGE SCALE GENOMIC DNA]</scope>
    <source>
        <strain evidence="1 2">DSM 27648</strain>
    </source>
</reference>
<dbReference type="STRING" id="1391654.AKJ09_05673"/>
<dbReference type="AlphaFoldDB" id="A0A0K1Q0R9"/>
<evidence type="ECO:0000313" key="2">
    <source>
        <dbReference type="Proteomes" id="UP000064967"/>
    </source>
</evidence>
<sequence length="52" mass="6054">MERLINELTQRAGLDRPTAEKVVAYLKDNVTRIPEMLRGDGKDKSHGDFRRR</sequence>
<proteinExistence type="predicted"/>
<dbReference type="Proteomes" id="UP000064967">
    <property type="component" value="Chromosome"/>
</dbReference>
<gene>
    <name evidence="1" type="ORF">AKJ09_05673</name>
</gene>
<dbReference type="RefSeq" id="WP_169927864.1">
    <property type="nucleotide sequence ID" value="NZ_CP012333.1"/>
</dbReference>
<keyword evidence="2" id="KW-1185">Reference proteome</keyword>